<dbReference type="Pfam" id="PF02777">
    <property type="entry name" value="Sod_Fe_C"/>
    <property type="match status" value="1"/>
</dbReference>
<organism evidence="9 10">
    <name type="scientific">Parapedobacter defluvii</name>
    <dbReference type="NCBI Taxonomy" id="2045106"/>
    <lineage>
        <taxon>Bacteria</taxon>
        <taxon>Pseudomonadati</taxon>
        <taxon>Bacteroidota</taxon>
        <taxon>Sphingobacteriia</taxon>
        <taxon>Sphingobacteriales</taxon>
        <taxon>Sphingobacteriaceae</taxon>
        <taxon>Parapedobacter</taxon>
    </lineage>
</organism>
<feature type="domain" description="Manganese/iron superoxide dismutase N-terminal" evidence="7">
    <location>
        <begin position="41"/>
        <end position="123"/>
    </location>
</feature>
<feature type="chain" id="PRO_5046066342" description="Superoxide dismutase" evidence="6">
    <location>
        <begin position="29"/>
        <end position="245"/>
    </location>
</feature>
<comment type="caution">
    <text evidence="9">The sequence shown here is derived from an EMBL/GenBank/DDBJ whole genome shotgun (WGS) entry which is preliminary data.</text>
</comment>
<evidence type="ECO:0000259" key="8">
    <source>
        <dbReference type="Pfam" id="PF02777"/>
    </source>
</evidence>
<evidence type="ECO:0000313" key="10">
    <source>
        <dbReference type="Proteomes" id="UP000597338"/>
    </source>
</evidence>
<dbReference type="SUPFAM" id="SSF54719">
    <property type="entry name" value="Fe,Mn superoxide dismutase (SOD), C-terminal domain"/>
    <property type="match status" value="1"/>
</dbReference>
<evidence type="ECO:0000256" key="1">
    <source>
        <dbReference type="ARBA" id="ARBA00008714"/>
    </source>
</evidence>
<gene>
    <name evidence="9" type="primary">sodM</name>
    <name evidence="9" type="ORF">GCM10011386_35980</name>
</gene>
<evidence type="ECO:0000256" key="6">
    <source>
        <dbReference type="SAM" id="SignalP"/>
    </source>
</evidence>
<dbReference type="InterPro" id="IPR036324">
    <property type="entry name" value="Mn/Fe_SOD_N_sf"/>
</dbReference>
<evidence type="ECO:0000313" key="9">
    <source>
        <dbReference type="EMBL" id="GGC40699.1"/>
    </source>
</evidence>
<comment type="function">
    <text evidence="5">Destroys radicals which are normally produced within the cells and which are toxic to biological systems.</text>
</comment>
<evidence type="ECO:0000256" key="2">
    <source>
        <dbReference type="ARBA" id="ARBA00012682"/>
    </source>
</evidence>
<evidence type="ECO:0000256" key="5">
    <source>
        <dbReference type="RuleBase" id="RU000414"/>
    </source>
</evidence>
<dbReference type="InterPro" id="IPR019832">
    <property type="entry name" value="Mn/Fe_SOD_C"/>
</dbReference>
<protein>
    <recommendedName>
        <fullName evidence="2 5">Superoxide dismutase</fullName>
        <ecNumber evidence="2 5">1.15.1.1</ecNumber>
    </recommendedName>
</protein>
<dbReference type="InterPro" id="IPR006311">
    <property type="entry name" value="TAT_signal"/>
</dbReference>
<name>A0ABQ1MIA1_9SPHI</name>
<dbReference type="EC" id="1.15.1.1" evidence="2 5"/>
<dbReference type="InterPro" id="IPR019833">
    <property type="entry name" value="Mn/Fe_SOD_BS"/>
</dbReference>
<evidence type="ECO:0000256" key="4">
    <source>
        <dbReference type="ARBA" id="ARBA00023002"/>
    </source>
</evidence>
<keyword evidence="4 5" id="KW-0560">Oxidoreductase</keyword>
<dbReference type="SUPFAM" id="SSF46609">
    <property type="entry name" value="Fe,Mn superoxide dismutase (SOD), N-terminal domain"/>
    <property type="match status" value="1"/>
</dbReference>
<comment type="similarity">
    <text evidence="1 5">Belongs to the iron/manganese superoxide dismutase family.</text>
</comment>
<dbReference type="Proteomes" id="UP000597338">
    <property type="component" value="Unassembled WGS sequence"/>
</dbReference>
<comment type="catalytic activity">
    <reaction evidence="5">
        <text>2 superoxide + 2 H(+) = H2O2 + O2</text>
        <dbReference type="Rhea" id="RHEA:20696"/>
        <dbReference type="ChEBI" id="CHEBI:15378"/>
        <dbReference type="ChEBI" id="CHEBI:15379"/>
        <dbReference type="ChEBI" id="CHEBI:16240"/>
        <dbReference type="ChEBI" id="CHEBI:18421"/>
        <dbReference type="EC" id="1.15.1.1"/>
    </reaction>
</comment>
<keyword evidence="6" id="KW-0732">Signal</keyword>
<dbReference type="Pfam" id="PF00081">
    <property type="entry name" value="Sod_Fe_N"/>
    <property type="match status" value="1"/>
</dbReference>
<accession>A0ABQ1MIA1</accession>
<dbReference type="PANTHER" id="PTHR43595:SF2">
    <property type="entry name" value="SMALL RIBOSOMAL SUBUNIT PROTEIN MS42"/>
    <property type="match status" value="1"/>
</dbReference>
<dbReference type="Gene3D" id="3.55.40.20">
    <property type="entry name" value="Iron/manganese superoxide dismutase, C-terminal domain"/>
    <property type="match status" value="1"/>
</dbReference>
<dbReference type="InterPro" id="IPR019831">
    <property type="entry name" value="Mn/Fe_SOD_N"/>
</dbReference>
<evidence type="ECO:0000259" key="7">
    <source>
        <dbReference type="Pfam" id="PF00081"/>
    </source>
</evidence>
<dbReference type="PRINTS" id="PR01703">
    <property type="entry name" value="MNSODISMTASE"/>
</dbReference>
<dbReference type="PROSITE" id="PS00088">
    <property type="entry name" value="SOD_MN"/>
    <property type="match status" value="1"/>
</dbReference>
<proteinExistence type="inferred from homology"/>
<dbReference type="PROSITE" id="PS51318">
    <property type="entry name" value="TAT"/>
    <property type="match status" value="1"/>
</dbReference>
<dbReference type="PANTHER" id="PTHR43595">
    <property type="entry name" value="37S RIBOSOMAL PROTEIN S26, MITOCHONDRIAL"/>
    <property type="match status" value="1"/>
</dbReference>
<dbReference type="Gene3D" id="1.10.287.990">
    <property type="entry name" value="Fe,Mn superoxide dismutase (SOD) domain"/>
    <property type="match status" value="1"/>
</dbReference>
<dbReference type="RefSeq" id="WP_188752856.1">
    <property type="nucleotide sequence ID" value="NZ_BMIK01000015.1"/>
</dbReference>
<reference evidence="10" key="1">
    <citation type="journal article" date="2019" name="Int. J. Syst. Evol. Microbiol.">
        <title>The Global Catalogue of Microorganisms (GCM) 10K type strain sequencing project: providing services to taxonomists for standard genome sequencing and annotation.</title>
        <authorList>
            <consortium name="The Broad Institute Genomics Platform"/>
            <consortium name="The Broad Institute Genome Sequencing Center for Infectious Disease"/>
            <person name="Wu L."/>
            <person name="Ma J."/>
        </authorList>
    </citation>
    <scope>NUCLEOTIDE SEQUENCE [LARGE SCALE GENOMIC DNA]</scope>
    <source>
        <strain evidence="10">CGMCC 1.15342</strain>
    </source>
</reference>
<dbReference type="EMBL" id="BMIK01000015">
    <property type="protein sequence ID" value="GGC40699.1"/>
    <property type="molecule type" value="Genomic_DNA"/>
</dbReference>
<keyword evidence="10" id="KW-1185">Reference proteome</keyword>
<evidence type="ECO:0000256" key="3">
    <source>
        <dbReference type="ARBA" id="ARBA00022723"/>
    </source>
</evidence>
<dbReference type="InterPro" id="IPR001189">
    <property type="entry name" value="Mn/Fe_SOD"/>
</dbReference>
<keyword evidence="3 5" id="KW-0479">Metal-binding</keyword>
<dbReference type="PIRSF" id="PIRSF000349">
    <property type="entry name" value="SODismutase"/>
    <property type="match status" value="1"/>
</dbReference>
<sequence length="245" mass="27894">MKTTNRRNFVKGSLTLATGLLLANKSFADNIVGATVNSNFKFELAKLTYSFNDFEPVIDALTMQIHYERHYGAYVKNANEAISDENMLATGAKDLFSRISKYSTKLRNNAGGAFNHELFWSILRKPSQNNVPIGQLAQSIDNSFGSFEAFKEQFGKIALGQFGSGWAWLVKDGNQLKIGSTPNQDNPLMDVSPFRGTPILGLDVWEHAYYLNYQNKRADYINKWWDIVNWEQVLFYFTENTVETR</sequence>
<feature type="signal peptide" evidence="6">
    <location>
        <begin position="1"/>
        <end position="28"/>
    </location>
</feature>
<feature type="domain" description="Manganese/iron superoxide dismutase C-terminal" evidence="8">
    <location>
        <begin position="133"/>
        <end position="233"/>
    </location>
</feature>
<dbReference type="InterPro" id="IPR036314">
    <property type="entry name" value="SOD_C_sf"/>
</dbReference>